<keyword evidence="3" id="KW-1185">Reference proteome</keyword>
<comment type="caution">
    <text evidence="2">The sequence shown here is derived from an EMBL/GenBank/DDBJ whole genome shotgun (WGS) entry which is preliminary data.</text>
</comment>
<dbReference type="InterPro" id="IPR050121">
    <property type="entry name" value="Cytochrome_P450_monoxygenase"/>
</dbReference>
<evidence type="ECO:0000256" key="1">
    <source>
        <dbReference type="ARBA" id="ARBA00010617"/>
    </source>
</evidence>
<organism evidence="2 3">
    <name type="scientific">Thioalkalicoccus limnaeus</name>
    <dbReference type="NCBI Taxonomy" id="120681"/>
    <lineage>
        <taxon>Bacteria</taxon>
        <taxon>Pseudomonadati</taxon>
        <taxon>Pseudomonadota</taxon>
        <taxon>Gammaproteobacteria</taxon>
        <taxon>Chromatiales</taxon>
        <taxon>Chromatiaceae</taxon>
        <taxon>Thioalkalicoccus</taxon>
    </lineage>
</organism>
<dbReference type="Proteomes" id="UP001564408">
    <property type="component" value="Unassembled WGS sequence"/>
</dbReference>
<protein>
    <submittedName>
        <fullName evidence="2">Cytochrome P450</fullName>
    </submittedName>
</protein>
<reference evidence="2 3" key="1">
    <citation type="submission" date="2024-05" db="EMBL/GenBank/DDBJ databases">
        <title>Genome Sequence and Characterization of the New Strain Purple Sulfur Bacterium of Genus Thioalkalicoccus.</title>
        <authorList>
            <person name="Bryantseva I.A."/>
            <person name="Kyndt J.A."/>
            <person name="Imhoff J.F."/>
        </authorList>
    </citation>
    <scope>NUCLEOTIDE SEQUENCE [LARGE SCALE GENOMIC DNA]</scope>
    <source>
        <strain evidence="2 3">Um2</strain>
    </source>
</reference>
<dbReference type="EMBL" id="JBDKXB010000006">
    <property type="protein sequence ID" value="MEY6432129.1"/>
    <property type="molecule type" value="Genomic_DNA"/>
</dbReference>
<evidence type="ECO:0000313" key="2">
    <source>
        <dbReference type="EMBL" id="MEY6432129.1"/>
    </source>
</evidence>
<name>A0ABV4BE73_9GAMM</name>
<dbReference type="InterPro" id="IPR001128">
    <property type="entry name" value="Cyt_P450"/>
</dbReference>
<dbReference type="InterPro" id="IPR036396">
    <property type="entry name" value="Cyt_P450_sf"/>
</dbReference>
<sequence length="420" mass="46603">MNRNQGAGAPGLFGLATMLLVDRVQRRSDADPARVLCRWAGLQPVEDGTISVRTPGRRVALVVDGERSRQILDASPASGACPPGRLKRKAMSFLAPRALTIAHGEDWARLRAFHERVLDFDHRYPLAQRFLDRVRAAFAQPVHSPEDIRRAMGKAMLGIVPGDASREGLLDDVQALFEAVQSPVRRMLLGFRYRRVRERLYEDLRGRVRQGAAADPGDLMDLALQEQPPADEDELIQQIPHWMFTFTGSGTDLLTRTLALITARAEVHRRVRDELAGAGALDQAATLSALRYTEACLLEAGRLFPPAARTFHRSADDKTEIAHWFPLLHRDPALGDSVDAFRPERWLNVDHDAAADASLLFLRGPRRCPGQPLILFVCKAALARQLGEIGFGVRASRLSMDPLPVRFPLAKANFHPETPS</sequence>
<accession>A0ABV4BE73</accession>
<dbReference type="Pfam" id="PF00067">
    <property type="entry name" value="p450"/>
    <property type="match status" value="1"/>
</dbReference>
<dbReference type="Gene3D" id="1.10.630.10">
    <property type="entry name" value="Cytochrome P450"/>
    <property type="match status" value="1"/>
</dbReference>
<dbReference type="PANTHER" id="PTHR24305">
    <property type="entry name" value="CYTOCHROME P450"/>
    <property type="match status" value="1"/>
</dbReference>
<comment type="similarity">
    <text evidence="1">Belongs to the cytochrome P450 family.</text>
</comment>
<gene>
    <name evidence="2" type="ORF">ABC977_06850</name>
</gene>
<proteinExistence type="inferred from homology"/>
<evidence type="ECO:0000313" key="3">
    <source>
        <dbReference type="Proteomes" id="UP001564408"/>
    </source>
</evidence>
<dbReference type="SUPFAM" id="SSF48264">
    <property type="entry name" value="Cytochrome P450"/>
    <property type="match status" value="1"/>
</dbReference>
<dbReference type="PANTHER" id="PTHR24305:SF166">
    <property type="entry name" value="CYTOCHROME P450 12A4, MITOCHONDRIAL-RELATED"/>
    <property type="match status" value="1"/>
</dbReference>